<evidence type="ECO:0000313" key="2">
    <source>
        <dbReference type="EMBL" id="AII26450.1"/>
    </source>
</evidence>
<reference evidence="2" key="1">
    <citation type="submission" date="2013-11" db="EMBL/GenBank/DDBJ databases">
        <authorList>
            <person name="Liu C.-C."/>
            <person name="Tang C.Y."/>
            <person name="Kuo H.-Y."/>
            <person name="Chang K.-C."/>
            <person name="Liou M.-L."/>
        </authorList>
    </citation>
    <scope>NUCLEOTIDE SEQUENCE</scope>
    <source>
        <strain evidence="2">TYTH-1</strain>
        <plasmid evidence="2">pAB_CC</plasmid>
    </source>
</reference>
<protein>
    <submittedName>
        <fullName evidence="2">Soluble lytic murein transglycosylase</fullName>
    </submittedName>
</protein>
<dbReference type="Gene3D" id="1.10.530.10">
    <property type="match status" value="1"/>
</dbReference>
<sequence>MIEAMQRAKTYNIHNSIIKLSAIVFGACVTSTTYAVCWDEAASMYGTDPILLKAIGWKESRGHVGAVGSLLKDGNRALGLMQINTIHLPALRKQGITRNDLFDPCTSQKIASWVLADCLKKFGEVWRAVGCYYGGPASKAYTAMNQYSADVRRYFEGYKRKAGLPAVYTPLQPQSIKAQSVNYNEDIPNYSSVNQTIKKTSNFQIIRF</sequence>
<gene>
    <name evidence="2" type="ORF">M3Q_pABCC47</name>
</gene>
<dbReference type="EMBL" id="KF889012">
    <property type="protein sequence ID" value="AII26450.1"/>
    <property type="molecule type" value="Genomic_DNA"/>
</dbReference>
<dbReference type="SUPFAM" id="SSF53955">
    <property type="entry name" value="Lysozyme-like"/>
    <property type="match status" value="1"/>
</dbReference>
<dbReference type="CDD" id="cd13400">
    <property type="entry name" value="LT_IagB-like"/>
    <property type="match status" value="1"/>
</dbReference>
<reference evidence="2" key="2">
    <citation type="journal article" date="2014" name="Genomics">
        <title>Prevalence and mapping of a plasmid encoding a type IV secretion system in Acinetobacter baumannii.</title>
        <authorList>
            <person name="Liu C.C."/>
            <person name="Kuo H.Y."/>
            <person name="Tang C.Y."/>
            <person name="Chang K.C."/>
            <person name="Liou M.L."/>
        </authorList>
    </citation>
    <scope>NUCLEOTIDE SEQUENCE</scope>
    <source>
        <strain evidence="2">TYTH-1</strain>
        <plasmid evidence="2">pAB_CC</plasmid>
    </source>
</reference>
<dbReference type="InterPro" id="IPR023346">
    <property type="entry name" value="Lysozyme-like_dom_sf"/>
</dbReference>
<geneLocation type="plasmid" evidence="2">
    <name>pAB_CC</name>
</geneLocation>
<dbReference type="Pfam" id="PF01464">
    <property type="entry name" value="SLT"/>
    <property type="match status" value="1"/>
</dbReference>
<accession>A0A076G2T5</accession>
<dbReference type="RefSeq" id="WP_000568626.1">
    <property type="nucleotide sequence ID" value="NZ_KF889012.1"/>
</dbReference>
<feature type="domain" description="Transglycosylase SLT" evidence="1">
    <location>
        <begin position="37"/>
        <end position="150"/>
    </location>
</feature>
<proteinExistence type="predicted"/>
<keyword evidence="2" id="KW-0614">Plasmid</keyword>
<evidence type="ECO:0000259" key="1">
    <source>
        <dbReference type="Pfam" id="PF01464"/>
    </source>
</evidence>
<dbReference type="AlphaFoldDB" id="A0A076G2T5"/>
<dbReference type="InterPro" id="IPR008258">
    <property type="entry name" value="Transglycosylase_SLT_dom_1"/>
</dbReference>
<name>A0A076G2T5_ACIBA</name>
<organism evidence="2">
    <name type="scientific">Acinetobacter baumannii TYTH-1</name>
    <dbReference type="NCBI Taxonomy" id="1100841"/>
    <lineage>
        <taxon>Bacteria</taxon>
        <taxon>Pseudomonadati</taxon>
        <taxon>Pseudomonadota</taxon>
        <taxon>Gammaproteobacteria</taxon>
        <taxon>Moraxellales</taxon>
        <taxon>Moraxellaceae</taxon>
        <taxon>Acinetobacter</taxon>
        <taxon>Acinetobacter calcoaceticus/baumannii complex</taxon>
    </lineage>
</organism>